<evidence type="ECO:0000313" key="2">
    <source>
        <dbReference type="Proteomes" id="UP000288351"/>
    </source>
</evidence>
<evidence type="ECO:0000313" key="1">
    <source>
        <dbReference type="EMBL" id="GCB93094.1"/>
    </source>
</evidence>
<dbReference type="AlphaFoldDB" id="A0A401R642"/>
<accession>A0A401R642</accession>
<sequence>MEENETQLSGFYTPHALIEATVEWFLADHDQIVIDSAELIDGQHRLSSVARALIPSRLHVAAYGMRTATTAEERRQAAREFLSALAELIARLIGFLARLLLRLLSGLLGRTAGNDLPVWTPIPLERTPEVIPRGPNPAFPVNINWGGHHSSRALGSAILAA</sequence>
<proteinExistence type="predicted"/>
<organism evidence="1 2">
    <name type="scientific">Streptomyces noursei</name>
    <name type="common">Streptomyces albulus</name>
    <dbReference type="NCBI Taxonomy" id="1971"/>
    <lineage>
        <taxon>Bacteria</taxon>
        <taxon>Bacillati</taxon>
        <taxon>Actinomycetota</taxon>
        <taxon>Actinomycetes</taxon>
        <taxon>Kitasatosporales</taxon>
        <taxon>Streptomycetaceae</taxon>
        <taxon>Streptomyces</taxon>
    </lineage>
</organism>
<comment type="caution">
    <text evidence="1">The sequence shown here is derived from an EMBL/GenBank/DDBJ whole genome shotgun (WGS) entry which is preliminary data.</text>
</comment>
<dbReference type="EMBL" id="BHXC01000007">
    <property type="protein sequence ID" value="GCB93094.1"/>
    <property type="molecule type" value="Genomic_DNA"/>
</dbReference>
<gene>
    <name evidence="1" type="ORF">SALB_05872</name>
</gene>
<dbReference type="RefSeq" id="WP_016571194.1">
    <property type="nucleotide sequence ID" value="NZ_BHXC01000007.1"/>
</dbReference>
<reference evidence="1 2" key="1">
    <citation type="journal article" date="2019" name="Microbiol. Resour. Announc.">
        <title>Draft Genome Sequence of the Most Traditional epsilon-Poly-l-Lysine Producer, Streptomyces albulus NBRC14147.</title>
        <authorList>
            <person name="Yamanaka K."/>
            <person name="Hamano Y."/>
        </authorList>
    </citation>
    <scope>NUCLEOTIDE SEQUENCE [LARGE SCALE GENOMIC DNA]</scope>
    <source>
        <strain evidence="1 2">NBRC 14147</strain>
    </source>
</reference>
<name>A0A401R642_STRNR</name>
<dbReference type="Proteomes" id="UP000288351">
    <property type="component" value="Unassembled WGS sequence"/>
</dbReference>
<protein>
    <submittedName>
        <fullName evidence="1">Uncharacterized protein</fullName>
    </submittedName>
</protein>